<dbReference type="Pfam" id="PF02604">
    <property type="entry name" value="PhdYeFM_antitox"/>
    <property type="match status" value="1"/>
</dbReference>
<dbReference type="InterPro" id="IPR036165">
    <property type="entry name" value="YefM-like_sf"/>
</dbReference>
<dbReference type="Proteomes" id="UP001256673">
    <property type="component" value="Unassembled WGS sequence"/>
</dbReference>
<dbReference type="RefSeq" id="WP_316001317.1">
    <property type="nucleotide sequence ID" value="NZ_JAWDIU010000002.1"/>
</dbReference>
<protein>
    <recommendedName>
        <fullName evidence="2">Antitoxin</fullName>
    </recommendedName>
</protein>
<dbReference type="SUPFAM" id="SSF143120">
    <property type="entry name" value="YefM-like"/>
    <property type="match status" value="1"/>
</dbReference>
<comment type="similarity">
    <text evidence="1 2">Belongs to the phD/YefM antitoxin family.</text>
</comment>
<dbReference type="InterPro" id="IPR006442">
    <property type="entry name" value="Antitoxin_Phd/YefM"/>
</dbReference>
<dbReference type="InterPro" id="IPR051405">
    <property type="entry name" value="phD/YefM_antitoxin"/>
</dbReference>
<dbReference type="Gene3D" id="1.10.1220.170">
    <property type="match status" value="1"/>
</dbReference>
<evidence type="ECO:0000313" key="3">
    <source>
        <dbReference type="EMBL" id="MDU0326962.1"/>
    </source>
</evidence>
<name>A0ABU3RVP8_9MICO</name>
<dbReference type="NCBIfam" id="TIGR01552">
    <property type="entry name" value="phd_fam"/>
    <property type="match status" value="1"/>
</dbReference>
<comment type="caution">
    <text evidence="3">The sequence shown here is derived from an EMBL/GenBank/DDBJ whole genome shotgun (WGS) entry which is preliminary data.</text>
</comment>
<dbReference type="Gene3D" id="3.40.1620.10">
    <property type="entry name" value="YefM-like domain"/>
    <property type="match status" value="1"/>
</dbReference>
<comment type="function">
    <text evidence="2">Antitoxin component of a type II toxin-antitoxin (TA) system.</text>
</comment>
<organism evidence="3 4">
    <name type="scientific">Microbacterium algihabitans</name>
    <dbReference type="NCBI Taxonomy" id="3075992"/>
    <lineage>
        <taxon>Bacteria</taxon>
        <taxon>Bacillati</taxon>
        <taxon>Actinomycetota</taxon>
        <taxon>Actinomycetes</taxon>
        <taxon>Micrococcales</taxon>
        <taxon>Microbacteriaceae</taxon>
        <taxon>Microbacterium</taxon>
    </lineage>
</organism>
<proteinExistence type="inferred from homology"/>
<reference evidence="3 4" key="1">
    <citation type="submission" date="2023-09" db="EMBL/GenBank/DDBJ databases">
        <title>Microbacterium fusihabitans sp. nov., Microbacterium phycihabitans sp. nov., and Microbacterium cervinum sp. nov., isolated from dried seaweeds of beach.</title>
        <authorList>
            <person name="Lee S.D."/>
        </authorList>
    </citation>
    <scope>NUCLEOTIDE SEQUENCE [LARGE SCALE GENOMIC DNA]</scope>
    <source>
        <strain evidence="3 4">KSW2-21</strain>
    </source>
</reference>
<dbReference type="PANTHER" id="PTHR33713">
    <property type="entry name" value="ANTITOXIN YAFN-RELATED"/>
    <property type="match status" value="1"/>
</dbReference>
<evidence type="ECO:0000313" key="4">
    <source>
        <dbReference type="Proteomes" id="UP001256673"/>
    </source>
</evidence>
<gene>
    <name evidence="3" type="ORF">RWH43_09360</name>
</gene>
<keyword evidence="4" id="KW-1185">Reference proteome</keyword>
<evidence type="ECO:0000256" key="1">
    <source>
        <dbReference type="ARBA" id="ARBA00009981"/>
    </source>
</evidence>
<evidence type="ECO:0000256" key="2">
    <source>
        <dbReference type="RuleBase" id="RU362080"/>
    </source>
</evidence>
<sequence>MGARRGMTEAKWYHILYHLEDWMAITTSEARRDLFGLIERVNLDHSEIEITSKRGSAVLMSKDEYDSLIETSYLLRSPENARRLLSALQDARAGDVESHELVEP</sequence>
<dbReference type="EMBL" id="JAWDIU010000002">
    <property type="protein sequence ID" value="MDU0326962.1"/>
    <property type="molecule type" value="Genomic_DNA"/>
</dbReference>
<accession>A0ABU3RVP8</accession>
<dbReference type="PANTHER" id="PTHR33713:SF6">
    <property type="entry name" value="ANTITOXIN YEFM"/>
    <property type="match status" value="1"/>
</dbReference>